<sequence>METSADGFAAADSIKVQIRTQQTADLLGADDIFPQPRGLEERLKARLFILCFAVTADKDSPPPLPLGSPCDEASLAGSDKCSR</sequence>
<reference evidence="2" key="1">
    <citation type="submission" date="2021-07" db="EMBL/GenBank/DDBJ databases">
        <authorList>
            <person name="Catto M.A."/>
            <person name="Jacobson A."/>
            <person name="Kennedy G."/>
            <person name="Labadie P."/>
            <person name="Hunt B.G."/>
            <person name="Srinivasan R."/>
        </authorList>
    </citation>
    <scope>NUCLEOTIDE SEQUENCE</scope>
    <source>
        <strain evidence="2">PL_HMW_Pooled</strain>
        <tissue evidence="2">Head</tissue>
    </source>
</reference>
<protein>
    <submittedName>
        <fullName evidence="2">Gag polyprotein</fullName>
    </submittedName>
</protein>
<gene>
    <name evidence="2" type="ORF">KUF71_016747</name>
</gene>
<name>A0AAE1HXK9_9NEOP</name>
<dbReference type="Proteomes" id="UP001219518">
    <property type="component" value="Unassembled WGS sequence"/>
</dbReference>
<evidence type="ECO:0000313" key="2">
    <source>
        <dbReference type="EMBL" id="KAK3928500.1"/>
    </source>
</evidence>
<evidence type="ECO:0000256" key="1">
    <source>
        <dbReference type="SAM" id="MobiDB-lite"/>
    </source>
</evidence>
<organism evidence="2 3">
    <name type="scientific">Frankliniella fusca</name>
    <dbReference type="NCBI Taxonomy" id="407009"/>
    <lineage>
        <taxon>Eukaryota</taxon>
        <taxon>Metazoa</taxon>
        <taxon>Ecdysozoa</taxon>
        <taxon>Arthropoda</taxon>
        <taxon>Hexapoda</taxon>
        <taxon>Insecta</taxon>
        <taxon>Pterygota</taxon>
        <taxon>Neoptera</taxon>
        <taxon>Paraneoptera</taxon>
        <taxon>Thysanoptera</taxon>
        <taxon>Terebrantia</taxon>
        <taxon>Thripoidea</taxon>
        <taxon>Thripidae</taxon>
        <taxon>Frankliniella</taxon>
    </lineage>
</organism>
<comment type="caution">
    <text evidence="2">The sequence shown here is derived from an EMBL/GenBank/DDBJ whole genome shotgun (WGS) entry which is preliminary data.</text>
</comment>
<feature type="region of interest" description="Disordered" evidence="1">
    <location>
        <begin position="57"/>
        <end position="83"/>
    </location>
</feature>
<dbReference type="AlphaFoldDB" id="A0AAE1HXK9"/>
<keyword evidence="3" id="KW-1185">Reference proteome</keyword>
<reference evidence="2" key="2">
    <citation type="journal article" date="2023" name="BMC Genomics">
        <title>Pest status, molecular evolution, and epigenetic factors derived from the genome assembly of Frankliniella fusca, a thysanopteran phytovirus vector.</title>
        <authorList>
            <person name="Catto M.A."/>
            <person name="Labadie P.E."/>
            <person name="Jacobson A.L."/>
            <person name="Kennedy G.G."/>
            <person name="Srinivasan R."/>
            <person name="Hunt B.G."/>
        </authorList>
    </citation>
    <scope>NUCLEOTIDE SEQUENCE</scope>
    <source>
        <strain evidence="2">PL_HMW_Pooled</strain>
    </source>
</reference>
<proteinExistence type="predicted"/>
<dbReference type="EMBL" id="JAHWGI010001331">
    <property type="protein sequence ID" value="KAK3928500.1"/>
    <property type="molecule type" value="Genomic_DNA"/>
</dbReference>
<accession>A0AAE1HXK9</accession>
<evidence type="ECO:0000313" key="3">
    <source>
        <dbReference type="Proteomes" id="UP001219518"/>
    </source>
</evidence>